<evidence type="ECO:0000256" key="5">
    <source>
        <dbReference type="ARBA" id="ARBA00023136"/>
    </source>
</evidence>
<dbReference type="NCBIfam" id="TIGR04056">
    <property type="entry name" value="OMP_RagA_SusC"/>
    <property type="match status" value="1"/>
</dbReference>
<evidence type="ECO:0000259" key="8">
    <source>
        <dbReference type="Pfam" id="PF07715"/>
    </source>
</evidence>
<protein>
    <submittedName>
        <fullName evidence="9">TonB-linked SusC/RagA family outer membrane protein</fullName>
    </submittedName>
</protein>
<keyword evidence="3 7" id="KW-1134">Transmembrane beta strand</keyword>
<dbReference type="InterPro" id="IPR008969">
    <property type="entry name" value="CarboxyPept-like_regulatory"/>
</dbReference>
<dbReference type="InterPro" id="IPR023997">
    <property type="entry name" value="TonB-dep_OMP_SusC/RagA_CS"/>
</dbReference>
<reference evidence="9 10" key="1">
    <citation type="submission" date="2018-10" db="EMBL/GenBank/DDBJ databases">
        <title>Genomic Encyclopedia of Archaeal and Bacterial Type Strains, Phase II (KMG-II): from individual species to whole genera.</title>
        <authorList>
            <person name="Goeker M."/>
        </authorList>
    </citation>
    <scope>NUCLEOTIDE SEQUENCE [LARGE SCALE GENOMIC DNA]</scope>
    <source>
        <strain evidence="9 10">DSM 18602</strain>
    </source>
</reference>
<dbReference type="SUPFAM" id="SSF56935">
    <property type="entry name" value="Porins"/>
    <property type="match status" value="1"/>
</dbReference>
<evidence type="ECO:0000256" key="1">
    <source>
        <dbReference type="ARBA" id="ARBA00004571"/>
    </source>
</evidence>
<comment type="subcellular location">
    <subcellularLocation>
        <location evidence="1 7">Cell outer membrane</location>
        <topology evidence="1 7">Multi-pass membrane protein</topology>
    </subcellularLocation>
</comment>
<evidence type="ECO:0000256" key="7">
    <source>
        <dbReference type="PROSITE-ProRule" id="PRU01360"/>
    </source>
</evidence>
<keyword evidence="4 7" id="KW-0812">Transmembrane</keyword>
<keyword evidence="5 7" id="KW-0472">Membrane</keyword>
<dbReference type="Gene3D" id="2.60.40.1120">
    <property type="entry name" value="Carboxypeptidase-like, regulatory domain"/>
    <property type="match status" value="1"/>
</dbReference>
<dbReference type="InterPro" id="IPR037066">
    <property type="entry name" value="Plug_dom_sf"/>
</dbReference>
<comment type="similarity">
    <text evidence="7">Belongs to the TonB-dependent receptor family.</text>
</comment>
<dbReference type="Gene3D" id="2.170.130.10">
    <property type="entry name" value="TonB-dependent receptor, plug domain"/>
    <property type="match status" value="1"/>
</dbReference>
<dbReference type="SUPFAM" id="SSF49464">
    <property type="entry name" value="Carboxypeptidase regulatory domain-like"/>
    <property type="match status" value="1"/>
</dbReference>
<dbReference type="Gene3D" id="2.40.170.20">
    <property type="entry name" value="TonB-dependent receptor, beta-barrel domain"/>
    <property type="match status" value="1"/>
</dbReference>
<evidence type="ECO:0000256" key="3">
    <source>
        <dbReference type="ARBA" id="ARBA00022452"/>
    </source>
</evidence>
<proteinExistence type="inferred from homology"/>
<dbReference type="GO" id="GO:0009279">
    <property type="term" value="C:cell outer membrane"/>
    <property type="evidence" value="ECO:0007669"/>
    <property type="project" value="UniProtKB-SubCell"/>
</dbReference>
<dbReference type="Pfam" id="PF13715">
    <property type="entry name" value="CarbopepD_reg_2"/>
    <property type="match status" value="1"/>
</dbReference>
<dbReference type="FunFam" id="2.170.130.10:FF:000008">
    <property type="entry name" value="SusC/RagA family TonB-linked outer membrane protein"/>
    <property type="match status" value="1"/>
</dbReference>
<name>A0A495J5K0_9SPHI</name>
<dbReference type="AlphaFoldDB" id="A0A495J5K0"/>
<evidence type="ECO:0000256" key="6">
    <source>
        <dbReference type="ARBA" id="ARBA00023237"/>
    </source>
</evidence>
<dbReference type="InterPro" id="IPR039426">
    <property type="entry name" value="TonB-dep_rcpt-like"/>
</dbReference>
<dbReference type="InterPro" id="IPR023996">
    <property type="entry name" value="TonB-dep_OMP_SusC/RagA"/>
</dbReference>
<keyword evidence="2 7" id="KW-0813">Transport</keyword>
<gene>
    <name evidence="9" type="ORF">BDD43_3912</name>
</gene>
<dbReference type="EMBL" id="RBKU01000001">
    <property type="protein sequence ID" value="RKR83698.1"/>
    <property type="molecule type" value="Genomic_DNA"/>
</dbReference>
<dbReference type="Proteomes" id="UP000268007">
    <property type="component" value="Unassembled WGS sequence"/>
</dbReference>
<dbReference type="InterPro" id="IPR036942">
    <property type="entry name" value="Beta-barrel_TonB_sf"/>
</dbReference>
<dbReference type="Pfam" id="PF07715">
    <property type="entry name" value="Plug"/>
    <property type="match status" value="1"/>
</dbReference>
<accession>A0A495J5K0</accession>
<dbReference type="InterPro" id="IPR012910">
    <property type="entry name" value="Plug_dom"/>
</dbReference>
<evidence type="ECO:0000313" key="9">
    <source>
        <dbReference type="EMBL" id="RKR83698.1"/>
    </source>
</evidence>
<keyword evidence="10" id="KW-1185">Reference proteome</keyword>
<feature type="domain" description="TonB-dependent receptor plug" evidence="8">
    <location>
        <begin position="132"/>
        <end position="240"/>
    </location>
</feature>
<evidence type="ECO:0000313" key="10">
    <source>
        <dbReference type="Proteomes" id="UP000268007"/>
    </source>
</evidence>
<sequence length="1083" mass="116781">MLKLFTKFLMRHGKTSTRYLLMLMALVLIDNSKTLAQAKPIKITGTVTDSHGETVIGATVKVKGTTNATVTDVKGKYTINVADSRSVLVFSFIGYIAQEITVGTQTVINARFNDNSTSLNEVVVVGYGQVNRRDLTGSVSSVNVTDLNKAPVKSFDDALAGRVAGVQVTSPDGQPGASPAIIIRGGNSVTQDNSPLYVIDGFPIENYNNNSISPSDIESIDILKDASSTAIYGARGANGVIIITTKKGKTGPPVITYDNYYGVQSNINRQNVMDPYNYVKYVLETDSVLATNLTQDYTFYNIQNATYNPTGTLSLNDYLNQPAIDWQSQVFRKAAMQSHVVALRGGTKDTKYTVTGSYLGQDGTVIGSGFKRYQGRVTLDQNINEKFKVGLNTNYSYIVTNGNQVGGTFTTADPLLISTWRYRPVVPPGTDPNAILTQAQDGAVITSTNYEWNPVLTATNEIRNRSTNLLTANTYLDYNFIPELRLRVSGGLNSSMLEYDQFNTSQSRLGSPASTLGSGGPNGSVSNYSIVNLLNENTLTYTKVFARKNNVNALVGFSMGKNITSSNSFSALGVPNESLGVSGLAQGTPGTITTNKSSNTLASFLARINYSYDSRYLATASFRADGSSKFIGDNIWGYFPSGSLAWHLSQESFLKKNKIISDAKVRSSYGITGNNRVSDTAPYGLLGVGSISGGVAGAYAANNTLINGAYPLNLANPNLKWESTAETDFGLDIGFLNQRITLTADVYNKTTTDLLLNASLPGSSGYLSTYENIGSVQNRGLEFAITTVNVSTKNITWSSSFNISFNRNKVLSLTSGQTYLNTIVKWESGNTIAASPGFVARVGQPIGMFYGLTSDGVYQTSDFASTGTNNVLNAGVPYYGTVNKTVQPGSWKYKDLNGDGIIDVNDATTIGNPNPKFTGGFSNNVSYKGFDLNVFFQFSYGSQIMNVNRILMEGGGGISNVQGANQFATYADRWTTTNPSNLYARAGTGGTQPAFYSSRDVEDGSFLRLKTVNLGYRFNSDFIKKAGMSSLRLYLSAQNLYTWTKYSGLDPEVSSFSSALTPGVDYSAYPRAKVVTLGLNLSL</sequence>
<dbReference type="NCBIfam" id="TIGR04057">
    <property type="entry name" value="SusC_RagA_signa"/>
    <property type="match status" value="1"/>
</dbReference>
<organism evidence="9 10">
    <name type="scientific">Mucilaginibacter gracilis</name>
    <dbReference type="NCBI Taxonomy" id="423350"/>
    <lineage>
        <taxon>Bacteria</taxon>
        <taxon>Pseudomonadati</taxon>
        <taxon>Bacteroidota</taxon>
        <taxon>Sphingobacteriia</taxon>
        <taxon>Sphingobacteriales</taxon>
        <taxon>Sphingobacteriaceae</taxon>
        <taxon>Mucilaginibacter</taxon>
    </lineage>
</organism>
<evidence type="ECO:0000256" key="4">
    <source>
        <dbReference type="ARBA" id="ARBA00022692"/>
    </source>
</evidence>
<comment type="caution">
    <text evidence="9">The sequence shown here is derived from an EMBL/GenBank/DDBJ whole genome shotgun (WGS) entry which is preliminary data.</text>
</comment>
<dbReference type="PROSITE" id="PS52016">
    <property type="entry name" value="TONB_DEPENDENT_REC_3"/>
    <property type="match status" value="1"/>
</dbReference>
<dbReference type="RefSeq" id="WP_246001669.1">
    <property type="nucleotide sequence ID" value="NZ_RBKU01000001.1"/>
</dbReference>
<evidence type="ECO:0000256" key="2">
    <source>
        <dbReference type="ARBA" id="ARBA00022448"/>
    </source>
</evidence>
<keyword evidence="6 7" id="KW-0998">Cell outer membrane</keyword>